<proteinExistence type="predicted"/>
<accession>A0A158QXJ3</accession>
<reference evidence="3" key="1">
    <citation type="submission" date="2016-04" db="UniProtKB">
        <authorList>
            <consortium name="WormBaseParasite"/>
        </authorList>
    </citation>
    <scope>IDENTIFICATION</scope>
</reference>
<evidence type="ECO:0000313" key="1">
    <source>
        <dbReference type="EMBL" id="VDL70544.1"/>
    </source>
</evidence>
<organism evidence="3">
    <name type="scientific">Nippostrongylus brasiliensis</name>
    <name type="common">Rat hookworm</name>
    <dbReference type="NCBI Taxonomy" id="27835"/>
    <lineage>
        <taxon>Eukaryota</taxon>
        <taxon>Metazoa</taxon>
        <taxon>Ecdysozoa</taxon>
        <taxon>Nematoda</taxon>
        <taxon>Chromadorea</taxon>
        <taxon>Rhabditida</taxon>
        <taxon>Rhabditina</taxon>
        <taxon>Rhabditomorpha</taxon>
        <taxon>Strongyloidea</taxon>
        <taxon>Heligmosomidae</taxon>
        <taxon>Nippostrongylus</taxon>
    </lineage>
</organism>
<reference evidence="1 2" key="2">
    <citation type="submission" date="2018-11" db="EMBL/GenBank/DDBJ databases">
        <authorList>
            <consortium name="Pathogen Informatics"/>
        </authorList>
    </citation>
    <scope>NUCLEOTIDE SEQUENCE [LARGE SCALE GENOMIC DNA]</scope>
</reference>
<dbReference type="OMA" id="DLKPCNP"/>
<evidence type="ECO:0000313" key="3">
    <source>
        <dbReference type="WBParaSite" id="NBR_0000695401-mRNA-1"/>
    </source>
</evidence>
<dbReference type="Proteomes" id="UP000271162">
    <property type="component" value="Unassembled WGS sequence"/>
</dbReference>
<sequence length="293" mass="31943">MSVSSGLNAVFHCPTRNTLPFDLERCNPNRRSQCPSGFTCRKVSDSEKTEDGVFLCCETTSMNISDWFTDAQLTPQIFPQAPASMLSAVGMVPLDAITAFPMVRTGDEISVLNFPNYAVAVVQQVDFGQSPPQGGFLSVMTIINPSTKPFAIFFTYNLPSVGLQQLPMPQIIQGLTGRVSYIDNSTALRSSDSYRSQYVVLVYRTMERVTIGSTNSNQGVGEVDVMGGCSELKCLLTTSPLAKQLGQPFAGSIFHVTTKNVPFRTSEMTNQATISAQHALLGTVFATFFLLQR</sequence>
<keyword evidence="2" id="KW-1185">Reference proteome</keyword>
<evidence type="ECO:0000313" key="2">
    <source>
        <dbReference type="Proteomes" id="UP000271162"/>
    </source>
</evidence>
<dbReference type="AlphaFoldDB" id="A0A158QXJ3"/>
<name>A0A158QXJ3_NIPBR</name>
<protein>
    <submittedName>
        <fullName evidence="3">TAXi_C domain-containing protein</fullName>
    </submittedName>
</protein>
<dbReference type="EMBL" id="UYSL01019845">
    <property type="protein sequence ID" value="VDL70544.1"/>
    <property type="molecule type" value="Genomic_DNA"/>
</dbReference>
<gene>
    <name evidence="1" type="ORF">NBR_LOCUS6955</name>
</gene>
<dbReference type="WBParaSite" id="NBR_0000695401-mRNA-1">
    <property type="protein sequence ID" value="NBR_0000695401-mRNA-1"/>
    <property type="gene ID" value="NBR_0000695401"/>
</dbReference>